<dbReference type="InterPro" id="IPR016166">
    <property type="entry name" value="FAD-bd_PCMH"/>
</dbReference>
<accession>A0ABX9YW43</accession>
<feature type="domain" description="FAD-binding PCMH-type" evidence="3">
    <location>
        <begin position="14"/>
        <end position="184"/>
    </location>
</feature>
<reference evidence="4 5" key="1">
    <citation type="submission" date="2018-08" db="EMBL/GenBank/DDBJ databases">
        <title>Comparative analysis of Burkholderia isolates from Puerto Rico.</title>
        <authorList>
            <person name="Hall C."/>
            <person name="Sahl J."/>
            <person name="Wagner D."/>
        </authorList>
    </citation>
    <scope>NUCLEOTIDE SEQUENCE [LARGE SCALE GENOMIC DNA]</scope>
    <source>
        <strain evidence="4 5">Bp8966</strain>
    </source>
</reference>
<evidence type="ECO:0000256" key="1">
    <source>
        <dbReference type="ARBA" id="ARBA00022827"/>
    </source>
</evidence>
<dbReference type="PANTHER" id="PTHR43762:SF1">
    <property type="entry name" value="D-ARABINONO-1,4-LACTONE OXIDASE"/>
    <property type="match status" value="1"/>
</dbReference>
<comment type="caution">
    <text evidence="4">The sequence shown here is derived from an EMBL/GenBank/DDBJ whole genome shotgun (WGS) entry which is preliminary data.</text>
</comment>
<dbReference type="InterPro" id="IPR016169">
    <property type="entry name" value="FAD-bd_PCMH_sub2"/>
</dbReference>
<sequence>MSTTGLRSWARYPRHPQTGAPVHWRDSLPALLSGLSGRQASVLAYGNGRSYGDSCLAVSDQVLWMKPLDRFIDADWQTGRIRAEAGMTLDVLLDAALPRGWMLPVTPGTRYVTLGGALANDVHGKNHHIRGTFGRHVTRFGLVRSDLGPLEIDARSHPELYAATIGGLGLTGVISWVELQLMQVSSARVDLRQMRFGGLDEFFALSNEHDARHEYSVAWIDCGSRGKALGRGVLTVADAAPAEARGQGEQGGGKGNAAGRSGMRSRPSTRQLTVPFTPPFSLVNRLSVPAFNALHYWRAGRAAGSARVELLPFLYPLDGLLEWHRIYGRRGFQQYQCVVPAADARDAMGEMLAAIAASRAGSFLAVLKRCGALVSPGLLSFPLEGTSLALDFAQHDARNAALFARLDAIVRGARGRLYPAKDAHMSGEDFRRAYPAWTRVEALRDPAIQSRFWQRTTET</sequence>
<dbReference type="SUPFAM" id="SSF56176">
    <property type="entry name" value="FAD-binding/transporter-associated domain-like"/>
    <property type="match status" value="1"/>
</dbReference>
<organism evidence="4 5">
    <name type="scientific">Burkholderia stagnalis</name>
    <dbReference type="NCBI Taxonomy" id="1503054"/>
    <lineage>
        <taxon>Bacteria</taxon>
        <taxon>Pseudomonadati</taxon>
        <taxon>Pseudomonadota</taxon>
        <taxon>Betaproteobacteria</taxon>
        <taxon>Burkholderiales</taxon>
        <taxon>Burkholderiaceae</taxon>
        <taxon>Burkholderia</taxon>
        <taxon>Burkholderia cepacia complex</taxon>
    </lineage>
</organism>
<dbReference type="InterPro" id="IPR036318">
    <property type="entry name" value="FAD-bd_PCMH-like_sf"/>
</dbReference>
<name>A0ABX9YW43_9BURK</name>
<evidence type="ECO:0000313" key="4">
    <source>
        <dbReference type="EMBL" id="RQY99008.1"/>
    </source>
</evidence>
<dbReference type="RefSeq" id="WP_124490671.1">
    <property type="nucleotide sequence ID" value="NZ_QTOI01000002.1"/>
</dbReference>
<dbReference type="Pfam" id="PF01565">
    <property type="entry name" value="FAD_binding_4"/>
    <property type="match status" value="1"/>
</dbReference>
<dbReference type="PANTHER" id="PTHR43762">
    <property type="entry name" value="L-GULONOLACTONE OXIDASE"/>
    <property type="match status" value="1"/>
</dbReference>
<dbReference type="EMBL" id="QTPM01000002">
    <property type="protein sequence ID" value="RQY99008.1"/>
    <property type="molecule type" value="Genomic_DNA"/>
</dbReference>
<gene>
    <name evidence="4" type="ORF">DF017_01695</name>
</gene>
<keyword evidence="1" id="KW-0274">FAD</keyword>
<keyword evidence="1" id="KW-0285">Flavoprotein</keyword>
<feature type="region of interest" description="Disordered" evidence="2">
    <location>
        <begin position="241"/>
        <end position="272"/>
    </location>
</feature>
<dbReference type="Gene3D" id="3.30.465.10">
    <property type="match status" value="1"/>
</dbReference>
<proteinExistence type="predicted"/>
<evidence type="ECO:0000259" key="3">
    <source>
        <dbReference type="PROSITE" id="PS51387"/>
    </source>
</evidence>
<dbReference type="InterPro" id="IPR006094">
    <property type="entry name" value="Oxid_FAD_bind_N"/>
</dbReference>
<evidence type="ECO:0000256" key="2">
    <source>
        <dbReference type="SAM" id="MobiDB-lite"/>
    </source>
</evidence>
<dbReference type="Proteomes" id="UP000281098">
    <property type="component" value="Unassembled WGS sequence"/>
</dbReference>
<evidence type="ECO:0000313" key="5">
    <source>
        <dbReference type="Proteomes" id="UP000281098"/>
    </source>
</evidence>
<protein>
    <submittedName>
        <fullName evidence="4">FAD-binding oxidoreductase</fullName>
    </submittedName>
</protein>
<dbReference type="InterPro" id="IPR010031">
    <property type="entry name" value="FAD_lactone_oxidase-like"/>
</dbReference>
<keyword evidence="5" id="KW-1185">Reference proteome</keyword>
<dbReference type="PROSITE" id="PS51387">
    <property type="entry name" value="FAD_PCMH"/>
    <property type="match status" value="1"/>
</dbReference>